<proteinExistence type="predicted"/>
<organism evidence="3 4">
    <name type="scientific">Batrachochytrium salamandrivorans</name>
    <dbReference type="NCBI Taxonomy" id="1357716"/>
    <lineage>
        <taxon>Eukaryota</taxon>
        <taxon>Fungi</taxon>
        <taxon>Fungi incertae sedis</taxon>
        <taxon>Chytridiomycota</taxon>
        <taxon>Chytridiomycota incertae sedis</taxon>
        <taxon>Chytridiomycetes</taxon>
        <taxon>Rhizophydiales</taxon>
        <taxon>Rhizophydiales incertae sedis</taxon>
        <taxon>Batrachochytrium</taxon>
    </lineage>
</organism>
<dbReference type="PANTHER" id="PTHR37846:SF1">
    <property type="entry name" value="DEACETYLASE-LIKE PROTEIN"/>
    <property type="match status" value="1"/>
</dbReference>
<feature type="transmembrane region" description="Helical" evidence="1">
    <location>
        <begin position="165"/>
        <end position="188"/>
    </location>
</feature>
<evidence type="ECO:0000313" key="3">
    <source>
        <dbReference type="EMBL" id="KAH6593327.1"/>
    </source>
</evidence>
<protein>
    <recommendedName>
        <fullName evidence="2">DUF7719 domain-containing protein</fullName>
    </recommendedName>
</protein>
<feature type="domain" description="DUF7719" evidence="2">
    <location>
        <begin position="128"/>
        <end position="188"/>
    </location>
</feature>
<feature type="transmembrane region" description="Helical" evidence="1">
    <location>
        <begin position="105"/>
        <end position="121"/>
    </location>
</feature>
<dbReference type="EMBL" id="JAFCIX010000357">
    <property type="protein sequence ID" value="KAH6593327.1"/>
    <property type="molecule type" value="Genomic_DNA"/>
</dbReference>
<keyword evidence="1" id="KW-0812">Transmembrane</keyword>
<keyword evidence="4" id="KW-1185">Reference proteome</keyword>
<dbReference type="Pfam" id="PF24841">
    <property type="entry name" value="DUF7719"/>
    <property type="match status" value="1"/>
</dbReference>
<evidence type="ECO:0000259" key="2">
    <source>
        <dbReference type="Pfam" id="PF24841"/>
    </source>
</evidence>
<accession>A0ABQ8F725</accession>
<sequence length="212" mass="23726">MPKKASSNVKSAQQSPLIDLSQDQQWDIINKTGILHKVPGAKSTKTAANGNTSTEPLKDEEPRLLAAVLMSFPMIMFHLTLDYVVHFQYGFLSDFTVMHVLSRELPLVPALTVFIYVTGLYKHLKVVQWLLAAAALIVGNMLIYYTTVDETFGAMLKAPGLSVVWVYLVIQMDILPAMVSLLGSLIYYHADFLVSFIDPNMWTNSFRLKEGL</sequence>
<feature type="transmembrane region" description="Helical" evidence="1">
    <location>
        <begin position="126"/>
        <end position="145"/>
    </location>
</feature>
<reference evidence="3 4" key="1">
    <citation type="submission" date="2021-02" db="EMBL/GenBank/DDBJ databases">
        <title>Variation within the Batrachochytrium salamandrivorans European outbreak.</title>
        <authorList>
            <person name="Kelly M."/>
            <person name="Pasmans F."/>
            <person name="Shea T.P."/>
            <person name="Munoz J.F."/>
            <person name="Carranza S."/>
            <person name="Cuomo C.A."/>
            <person name="Martel A."/>
        </authorList>
    </citation>
    <scope>NUCLEOTIDE SEQUENCE [LARGE SCALE GENOMIC DNA]</scope>
    <source>
        <strain evidence="3 4">AMFP18/2</strain>
    </source>
</reference>
<dbReference type="Proteomes" id="UP001648503">
    <property type="component" value="Unassembled WGS sequence"/>
</dbReference>
<comment type="caution">
    <text evidence="3">The sequence shown here is derived from an EMBL/GenBank/DDBJ whole genome shotgun (WGS) entry which is preliminary data.</text>
</comment>
<dbReference type="PANTHER" id="PTHR37846">
    <property type="entry name" value="YALI0B21296P"/>
    <property type="match status" value="1"/>
</dbReference>
<dbReference type="InterPro" id="IPR056136">
    <property type="entry name" value="DUF7719"/>
</dbReference>
<evidence type="ECO:0000256" key="1">
    <source>
        <dbReference type="SAM" id="Phobius"/>
    </source>
</evidence>
<name>A0ABQ8F725_9FUNG</name>
<keyword evidence="1" id="KW-1133">Transmembrane helix</keyword>
<keyword evidence="1" id="KW-0472">Membrane</keyword>
<feature type="transmembrane region" description="Helical" evidence="1">
    <location>
        <begin position="64"/>
        <end position="85"/>
    </location>
</feature>
<gene>
    <name evidence="3" type="ORF">BASA50_007535</name>
</gene>
<evidence type="ECO:0000313" key="4">
    <source>
        <dbReference type="Proteomes" id="UP001648503"/>
    </source>
</evidence>